<keyword evidence="2" id="KW-1185">Reference proteome</keyword>
<gene>
    <name evidence="1" type="ORF">E2C01_039479</name>
</gene>
<protein>
    <submittedName>
        <fullName evidence="1">Uncharacterized protein</fullName>
    </submittedName>
</protein>
<comment type="caution">
    <text evidence="1">The sequence shown here is derived from an EMBL/GenBank/DDBJ whole genome shotgun (WGS) entry which is preliminary data.</text>
</comment>
<organism evidence="1 2">
    <name type="scientific">Portunus trituberculatus</name>
    <name type="common">Swimming crab</name>
    <name type="synonym">Neptunus trituberculatus</name>
    <dbReference type="NCBI Taxonomy" id="210409"/>
    <lineage>
        <taxon>Eukaryota</taxon>
        <taxon>Metazoa</taxon>
        <taxon>Ecdysozoa</taxon>
        <taxon>Arthropoda</taxon>
        <taxon>Crustacea</taxon>
        <taxon>Multicrustacea</taxon>
        <taxon>Malacostraca</taxon>
        <taxon>Eumalacostraca</taxon>
        <taxon>Eucarida</taxon>
        <taxon>Decapoda</taxon>
        <taxon>Pleocyemata</taxon>
        <taxon>Brachyura</taxon>
        <taxon>Eubrachyura</taxon>
        <taxon>Portunoidea</taxon>
        <taxon>Portunidae</taxon>
        <taxon>Portuninae</taxon>
        <taxon>Portunus</taxon>
    </lineage>
</organism>
<evidence type="ECO:0000313" key="1">
    <source>
        <dbReference type="EMBL" id="MPC45773.1"/>
    </source>
</evidence>
<sequence length="93" mass="10191">MTRSSLPVVPSSAVDTLREQTPLLRQHHCAGGWQSDMFLKAPPYHASQQAFEYTSTSWTIRSPLTSPVQNNNSISNNSSSLAQLTTKTLCNVA</sequence>
<reference evidence="1 2" key="1">
    <citation type="submission" date="2019-05" db="EMBL/GenBank/DDBJ databases">
        <title>Another draft genome of Portunus trituberculatus and its Hox gene families provides insights of decapod evolution.</title>
        <authorList>
            <person name="Jeong J.-H."/>
            <person name="Song I."/>
            <person name="Kim S."/>
            <person name="Choi T."/>
            <person name="Kim D."/>
            <person name="Ryu S."/>
            <person name="Kim W."/>
        </authorList>
    </citation>
    <scope>NUCLEOTIDE SEQUENCE [LARGE SCALE GENOMIC DNA]</scope>
    <source>
        <tissue evidence="1">Muscle</tissue>
    </source>
</reference>
<dbReference type="EMBL" id="VSRR010006889">
    <property type="protein sequence ID" value="MPC45773.1"/>
    <property type="molecule type" value="Genomic_DNA"/>
</dbReference>
<proteinExistence type="predicted"/>
<accession>A0A5B7FKT2</accession>
<name>A0A5B7FKT2_PORTR</name>
<dbReference type="AlphaFoldDB" id="A0A5B7FKT2"/>
<evidence type="ECO:0000313" key="2">
    <source>
        <dbReference type="Proteomes" id="UP000324222"/>
    </source>
</evidence>
<dbReference type="Proteomes" id="UP000324222">
    <property type="component" value="Unassembled WGS sequence"/>
</dbReference>